<keyword evidence="7" id="KW-1185">Reference proteome</keyword>
<dbReference type="Gene3D" id="3.90.1590.10">
    <property type="entry name" value="glutathione-dependent formaldehyde- activating enzyme (gfa)"/>
    <property type="match status" value="1"/>
</dbReference>
<dbReference type="AlphaFoldDB" id="A0A2S3UZ72"/>
<keyword evidence="3" id="KW-0862">Zinc</keyword>
<dbReference type="PANTHER" id="PTHR33337:SF40">
    <property type="entry name" value="CENP-V_GFA DOMAIN-CONTAINING PROTEIN-RELATED"/>
    <property type="match status" value="1"/>
</dbReference>
<dbReference type="PANTHER" id="PTHR33337">
    <property type="entry name" value="GFA DOMAIN-CONTAINING PROTEIN"/>
    <property type="match status" value="1"/>
</dbReference>
<feature type="domain" description="CENP-V/GFA" evidence="5">
    <location>
        <begin position="12"/>
        <end position="136"/>
    </location>
</feature>
<comment type="caution">
    <text evidence="6">The sequence shown here is derived from an EMBL/GenBank/DDBJ whole genome shotgun (WGS) entry which is preliminary data.</text>
</comment>
<evidence type="ECO:0000313" key="6">
    <source>
        <dbReference type="EMBL" id="POF33021.1"/>
    </source>
</evidence>
<evidence type="ECO:0000313" key="7">
    <source>
        <dbReference type="Proteomes" id="UP000236959"/>
    </source>
</evidence>
<evidence type="ECO:0000256" key="4">
    <source>
        <dbReference type="ARBA" id="ARBA00023239"/>
    </source>
</evidence>
<organism evidence="6 7">
    <name type="scientific">Roseibium marinum</name>
    <dbReference type="NCBI Taxonomy" id="281252"/>
    <lineage>
        <taxon>Bacteria</taxon>
        <taxon>Pseudomonadati</taxon>
        <taxon>Pseudomonadota</taxon>
        <taxon>Alphaproteobacteria</taxon>
        <taxon>Hyphomicrobiales</taxon>
        <taxon>Stappiaceae</taxon>
        <taxon>Roseibium</taxon>
    </lineage>
</organism>
<dbReference type="OrthoDB" id="9807246at2"/>
<evidence type="ECO:0000256" key="2">
    <source>
        <dbReference type="ARBA" id="ARBA00022723"/>
    </source>
</evidence>
<keyword evidence="4" id="KW-0456">Lyase</keyword>
<name>A0A2S3UZ72_9HYPH</name>
<keyword evidence="2" id="KW-0479">Metal-binding</keyword>
<dbReference type="RefSeq" id="WP_103221978.1">
    <property type="nucleotide sequence ID" value="NZ_PPCN01000002.1"/>
</dbReference>
<proteinExistence type="inferred from homology"/>
<dbReference type="PROSITE" id="PS51891">
    <property type="entry name" value="CENP_V_GFA"/>
    <property type="match status" value="1"/>
</dbReference>
<protein>
    <recommendedName>
        <fullName evidence="5">CENP-V/GFA domain-containing protein</fullName>
    </recommendedName>
</protein>
<dbReference type="EMBL" id="PPCN01000002">
    <property type="protein sequence ID" value="POF33021.1"/>
    <property type="molecule type" value="Genomic_DNA"/>
</dbReference>
<evidence type="ECO:0000256" key="3">
    <source>
        <dbReference type="ARBA" id="ARBA00022833"/>
    </source>
</evidence>
<evidence type="ECO:0000259" key="5">
    <source>
        <dbReference type="PROSITE" id="PS51891"/>
    </source>
</evidence>
<dbReference type="InterPro" id="IPR006913">
    <property type="entry name" value="CENP-V/GFA"/>
</dbReference>
<comment type="similarity">
    <text evidence="1">Belongs to the Gfa family.</text>
</comment>
<sequence length="151" mass="16492">MIKSDDTTDNEITGRCYCGATTIRATRQPMTIAYCHCADCRRVTGAPVAAFAAFDAAAVTFTPDAGQKVTATPGVERTFCGNCGSPISGRYDYLPGQVYIPVGVLEQANRLAPRLHAHASQRLTWLHIEDDLQRFDASSRVQLLKAQNRQT</sequence>
<dbReference type="GO" id="GO:0016846">
    <property type="term" value="F:carbon-sulfur lyase activity"/>
    <property type="evidence" value="ECO:0007669"/>
    <property type="project" value="InterPro"/>
</dbReference>
<reference evidence="6 7" key="1">
    <citation type="submission" date="2018-01" db="EMBL/GenBank/DDBJ databases">
        <title>Genomic Encyclopedia of Archaeal and Bacterial Type Strains, Phase II (KMG-II): from individual species to whole genera.</title>
        <authorList>
            <person name="Goeker M."/>
        </authorList>
    </citation>
    <scope>NUCLEOTIDE SEQUENCE [LARGE SCALE GENOMIC DNA]</scope>
    <source>
        <strain evidence="6 7">DSM 17023</strain>
    </source>
</reference>
<dbReference type="InterPro" id="IPR011057">
    <property type="entry name" value="Mss4-like_sf"/>
</dbReference>
<gene>
    <name evidence="6" type="ORF">CLV41_102427</name>
</gene>
<evidence type="ECO:0000256" key="1">
    <source>
        <dbReference type="ARBA" id="ARBA00005495"/>
    </source>
</evidence>
<dbReference type="SUPFAM" id="SSF51316">
    <property type="entry name" value="Mss4-like"/>
    <property type="match status" value="1"/>
</dbReference>
<accession>A0A2S3UZ72</accession>
<dbReference type="GO" id="GO:0046872">
    <property type="term" value="F:metal ion binding"/>
    <property type="evidence" value="ECO:0007669"/>
    <property type="project" value="UniProtKB-KW"/>
</dbReference>
<dbReference type="Proteomes" id="UP000236959">
    <property type="component" value="Unassembled WGS sequence"/>
</dbReference>
<dbReference type="Pfam" id="PF04828">
    <property type="entry name" value="GFA"/>
    <property type="match status" value="1"/>
</dbReference>